<dbReference type="RefSeq" id="WP_099880903.1">
    <property type="nucleotide sequence ID" value="NZ_CP024608.1"/>
</dbReference>
<dbReference type="Pfam" id="PF06119">
    <property type="entry name" value="NIDO"/>
    <property type="match status" value="1"/>
</dbReference>
<evidence type="ECO:0000313" key="2">
    <source>
        <dbReference type="EMBL" id="ATQ78142.1"/>
    </source>
</evidence>
<dbReference type="EMBL" id="CP024608">
    <property type="protein sequence ID" value="ATQ78142.1"/>
    <property type="molecule type" value="Genomic_DNA"/>
</dbReference>
<dbReference type="SMART" id="SM00539">
    <property type="entry name" value="NIDO"/>
    <property type="match status" value="1"/>
</dbReference>
<feature type="domain" description="NIDO" evidence="1">
    <location>
        <begin position="136"/>
        <end position="274"/>
    </location>
</feature>
<dbReference type="PANTHER" id="PTHR13802:SF65">
    <property type="entry name" value="NIDOGEN"/>
    <property type="match status" value="1"/>
</dbReference>
<dbReference type="KEGG" id="mass:CR152_29240"/>
<dbReference type="GO" id="GO:0007160">
    <property type="term" value="P:cell-matrix adhesion"/>
    <property type="evidence" value="ECO:0007669"/>
    <property type="project" value="InterPro"/>
</dbReference>
<reference evidence="2" key="1">
    <citation type="submission" date="2017-10" db="EMBL/GenBank/DDBJ databases">
        <title>Massilia psychrophilum sp. nov., a novel purple-pigmented bacterium isolated from Tianshan glacier, Xinjiang Municipality, China.</title>
        <authorList>
            <person name="Wang H."/>
        </authorList>
    </citation>
    <scope>NUCLEOTIDE SEQUENCE [LARGE SCALE GENOMIC DNA]</scope>
    <source>
        <strain evidence="2">B2</strain>
    </source>
</reference>
<evidence type="ECO:0000313" key="3">
    <source>
        <dbReference type="Proteomes" id="UP000229897"/>
    </source>
</evidence>
<dbReference type="InterPro" id="IPR003886">
    <property type="entry name" value="NIDO_dom"/>
</dbReference>
<gene>
    <name evidence="2" type="ORF">CR152_29240</name>
</gene>
<dbReference type="Proteomes" id="UP000229897">
    <property type="component" value="Chromosome"/>
</dbReference>
<dbReference type="OrthoDB" id="5762321at2"/>
<organism evidence="2 3">
    <name type="scientific">Massilia violaceinigra</name>
    <dbReference type="NCBI Taxonomy" id="2045208"/>
    <lineage>
        <taxon>Bacteria</taxon>
        <taxon>Pseudomonadati</taxon>
        <taxon>Pseudomonadota</taxon>
        <taxon>Betaproteobacteria</taxon>
        <taxon>Burkholderiales</taxon>
        <taxon>Oxalobacteraceae</taxon>
        <taxon>Telluria group</taxon>
        <taxon>Massilia</taxon>
    </lineage>
</organism>
<proteinExistence type="predicted"/>
<protein>
    <recommendedName>
        <fullName evidence="1">NIDO domain-containing protein</fullName>
    </recommendedName>
</protein>
<dbReference type="PANTHER" id="PTHR13802">
    <property type="entry name" value="MUCIN 4-RELATED"/>
    <property type="match status" value="1"/>
</dbReference>
<keyword evidence="3" id="KW-1185">Reference proteome</keyword>
<evidence type="ECO:0000259" key="1">
    <source>
        <dbReference type="PROSITE" id="PS51220"/>
    </source>
</evidence>
<dbReference type="AlphaFoldDB" id="A0A2D2DT40"/>
<dbReference type="PROSITE" id="PS51220">
    <property type="entry name" value="NIDO"/>
    <property type="match status" value="1"/>
</dbReference>
<dbReference type="InterPro" id="IPR051495">
    <property type="entry name" value="Epithelial_Barrier/Signaling"/>
</dbReference>
<name>A0A2D2DT40_9BURK</name>
<accession>A0A2D2DT40</accession>
<sequence length="1134" mass="118306">MMTEQRFNTVSARTGFFLCAAAIGLIARLGAAVTRATLLAFVGLACMLAPCHAGAAELITGLGGDSGFGNLAMGRNDDGSSASIAFGAGFPHGLKLFSGTYKTGYINNNGNITFSAGHGPYTPVPFPVTNLPMLAAYWGDVDTRGTLSDPLRNNVYYSTAIAGKFIVTWHDVGYYSNGVNKLNAFQMVLTDRKDVAEGDFDIEYRYSRLEWTTGSASGGADGLGGTPAQMGYDAGDGKNFFRHADSGTAAILTLVETSNVGVPGVWRFEVRGGNATPVRTPILVDVRLIQTLNASHIAVDPASFVTPPQSVTTANGRTVIEWGFAAFPADITKDLSFDIVFKNPVGGERREVVSKLELLYKDVNGNPVRTELGAEFVNVHPSVYQVTPSSDKALYGPNEPVLISSAVKNLSAASGSTAVRLSILDSSNVFVAMVGTLPAQTVEAGAVKLFGALSFPSGTTYVGNYKILAELLDPAGKVIASGTSSFAIGAAAGQNAKVAIVSDKQVYQPFETVRLSDHLVNQLVNASIDDLRIQTVVRNPDNSVRMTRTEVLAQLPPSGVKDYAYSVALGWAAIGRYTATVTVTKADGSVLAQALTTFSVASSADSGAGLTGSITAAPASTGSGQTIKLAFNATNNGNAALVGLPLTVSIIDPDLQQVVASYPYAGNLAIGGVYDGASEWVALAGTGGNYVAVLSARVGAKDLTLAQVALRVVTLDSTQTRQPVNRVLALVSCREGEDDAKPGAACLSARAQTIAHALEAAKVTHTIVSDELAFKKALRSGLYNTYWLSGKQGKLHGQLANELKQAVFGGDSALIDSEHDQRNGLDAMAGIRWNGKYGASDLNVDIAGPVFSVQQLATVGRSGRVLLAGGTQHAAFNAGRGADGAAIIGNHFGAGRVVQYTFDLPFSLRTYAQWQAVLETSLKHVQTAPADIVIPGAVVPVKLALNNRGPAAAFSINTALPLNSAYLGSSPDASVDAGTGALSWLVSLDAQQSWDGLLSFRAPPAAGPGVLRTVVSLVDPASGTAAPFGDPLVLTLNVVDATKSAAQARAALMAYAPLARKDSNLRDKLAADVTVAMSSFNLNTAAGYDTAIAQLLDVIDQLSGLPAVNTRPVHDCLNRIVREAQWRWSQAAKN</sequence>